<dbReference type="InterPro" id="IPR014729">
    <property type="entry name" value="Rossmann-like_a/b/a_fold"/>
</dbReference>
<feature type="domain" description="UspA" evidence="4">
    <location>
        <begin position="9"/>
        <end position="143"/>
    </location>
</feature>
<name>A0A1I1WXE8_9ACTN</name>
<reference evidence="6" key="1">
    <citation type="submission" date="2016-10" db="EMBL/GenBank/DDBJ databases">
        <authorList>
            <person name="Varghese N."/>
            <person name="Submissions S."/>
        </authorList>
    </citation>
    <scope>NUCLEOTIDE SEQUENCE [LARGE SCALE GENOMIC DNA]</scope>
    <source>
        <strain evidence="6">DSM 45004</strain>
    </source>
</reference>
<gene>
    <name evidence="5" type="ORF">SAMN04487819_10677</name>
</gene>
<protein>
    <submittedName>
        <fullName evidence="5">Nucleotide-binding universal stress protein, UspA family</fullName>
    </submittedName>
</protein>
<dbReference type="Proteomes" id="UP000198716">
    <property type="component" value="Unassembled WGS sequence"/>
</dbReference>
<dbReference type="SUPFAM" id="SSF52402">
    <property type="entry name" value="Adenine nucleotide alpha hydrolases-like"/>
    <property type="match status" value="2"/>
</dbReference>
<dbReference type="PANTHER" id="PTHR46268">
    <property type="entry name" value="STRESS RESPONSE PROTEIN NHAX"/>
    <property type="match status" value="1"/>
</dbReference>
<evidence type="ECO:0000259" key="4">
    <source>
        <dbReference type="Pfam" id="PF00582"/>
    </source>
</evidence>
<evidence type="ECO:0000256" key="3">
    <source>
        <dbReference type="ARBA" id="ARBA00022840"/>
    </source>
</evidence>
<keyword evidence="6" id="KW-1185">Reference proteome</keyword>
<dbReference type="EMBL" id="FOMZ01000006">
    <property type="protein sequence ID" value="SFD98123.1"/>
    <property type="molecule type" value="Genomic_DNA"/>
</dbReference>
<dbReference type="PANTHER" id="PTHR46268:SF27">
    <property type="entry name" value="UNIVERSAL STRESS PROTEIN RV2623"/>
    <property type="match status" value="1"/>
</dbReference>
<keyword evidence="2" id="KW-0547">Nucleotide-binding</keyword>
<evidence type="ECO:0000256" key="2">
    <source>
        <dbReference type="ARBA" id="ARBA00022741"/>
    </source>
</evidence>
<dbReference type="RefSeq" id="WP_092926476.1">
    <property type="nucleotide sequence ID" value="NZ_FOMZ01000006.1"/>
</dbReference>
<evidence type="ECO:0000313" key="5">
    <source>
        <dbReference type="EMBL" id="SFD98123.1"/>
    </source>
</evidence>
<evidence type="ECO:0000256" key="1">
    <source>
        <dbReference type="ARBA" id="ARBA00008791"/>
    </source>
</evidence>
<keyword evidence="3" id="KW-0067">ATP-binding</keyword>
<dbReference type="InterPro" id="IPR006015">
    <property type="entry name" value="Universal_stress_UspA"/>
</dbReference>
<dbReference type="AlphaFoldDB" id="A0A1I1WXE8"/>
<dbReference type="PRINTS" id="PR01438">
    <property type="entry name" value="UNVRSLSTRESS"/>
</dbReference>
<dbReference type="Gene3D" id="3.40.50.620">
    <property type="entry name" value="HUPs"/>
    <property type="match status" value="2"/>
</dbReference>
<dbReference type="GO" id="GO:0005524">
    <property type="term" value="F:ATP binding"/>
    <property type="evidence" value="ECO:0007669"/>
    <property type="project" value="UniProtKB-KW"/>
</dbReference>
<evidence type="ECO:0000313" key="6">
    <source>
        <dbReference type="Proteomes" id="UP000198716"/>
    </source>
</evidence>
<organism evidence="5 6">
    <name type="scientific">Actinopolyspora alba</name>
    <dbReference type="NCBI Taxonomy" id="673379"/>
    <lineage>
        <taxon>Bacteria</taxon>
        <taxon>Bacillati</taxon>
        <taxon>Actinomycetota</taxon>
        <taxon>Actinomycetes</taxon>
        <taxon>Actinopolysporales</taxon>
        <taxon>Actinopolysporaceae</taxon>
        <taxon>Actinopolyspora</taxon>
        <taxon>Actinopolyspora alba group</taxon>
    </lineage>
</organism>
<proteinExistence type="inferred from homology"/>
<comment type="similarity">
    <text evidence="1">Belongs to the universal stress protein A family.</text>
</comment>
<dbReference type="InterPro" id="IPR006016">
    <property type="entry name" value="UspA"/>
</dbReference>
<feature type="domain" description="UspA" evidence="4">
    <location>
        <begin position="156"/>
        <end position="290"/>
    </location>
</feature>
<accession>A0A1I1WXE8</accession>
<sequence>MSPAGGPSRTVVVGVDGSDAATEAVRWAASVASWHHARLLVVHVFRPVAAADRPEEHAGAGTPHDAEHILSFAASAADEIATDLPVSTRSVHGRAVPALLAETQHTGLLVLGASGCGGFAGMLIGSTAAAVLSRAACPVVVVRPRPGEEHFPVEGPVVVGIDGSPISERALAAAFEYAAHWRTELVAVHAWSDVEYDTSASSDGTDESYAEGGERLLAERLAGWRQRYPDVTVRRVVGRDRPRQQLLRGSETARLVVLGSRGRGGFRGLLLGSTSQALIEHSHCPVLVIRPRQEEW</sequence>
<dbReference type="Pfam" id="PF00582">
    <property type="entry name" value="Usp"/>
    <property type="match status" value="2"/>
</dbReference>